<feature type="region of interest" description="Disordered" evidence="1">
    <location>
        <begin position="41"/>
        <end position="65"/>
    </location>
</feature>
<feature type="signal peptide" evidence="2">
    <location>
        <begin position="1"/>
        <end position="26"/>
    </location>
</feature>
<dbReference type="Proteomes" id="UP000318741">
    <property type="component" value="Chromosome"/>
</dbReference>
<dbReference type="KEGG" id="acaf:CA12_19400"/>
<feature type="chain" id="PRO_5021892436" description="Secreted protein" evidence="2">
    <location>
        <begin position="27"/>
        <end position="275"/>
    </location>
</feature>
<keyword evidence="4" id="KW-1185">Reference proteome</keyword>
<gene>
    <name evidence="3" type="ORF">CA12_19400</name>
</gene>
<dbReference type="RefSeq" id="WP_145358740.1">
    <property type="nucleotide sequence ID" value="NZ_CP036265.1"/>
</dbReference>
<name>A0A517P902_9PLAN</name>
<evidence type="ECO:0000256" key="1">
    <source>
        <dbReference type="SAM" id="MobiDB-lite"/>
    </source>
</evidence>
<evidence type="ECO:0000313" key="4">
    <source>
        <dbReference type="Proteomes" id="UP000318741"/>
    </source>
</evidence>
<organism evidence="3 4">
    <name type="scientific">Alienimonas californiensis</name>
    <dbReference type="NCBI Taxonomy" id="2527989"/>
    <lineage>
        <taxon>Bacteria</taxon>
        <taxon>Pseudomonadati</taxon>
        <taxon>Planctomycetota</taxon>
        <taxon>Planctomycetia</taxon>
        <taxon>Planctomycetales</taxon>
        <taxon>Planctomycetaceae</taxon>
        <taxon>Alienimonas</taxon>
    </lineage>
</organism>
<proteinExistence type="predicted"/>
<keyword evidence="2" id="KW-0732">Signal</keyword>
<sequence length="275" mass="28884" precursor="true">MLTPSFSARFAALALAASIGAPAALAQGIASPAGVGTPTLGGSSRMLVQPGYGHHGSIHPRPRPIPAPYNPIVDQDGFVDTEYDPFSNVIDVNRQTLSTRLSAYDPHRDHVDPGSLRRVDRWLRINGQWIREHGMTWTSHGVPHGNLTRDRSTFTPFPGHGHGGHAGHGGVRENHSDTVIYMQPPGSGSSLPGGPGGVRENDSHTVLYMTSPGSGPSAGVTPGPSNPGPSNGGGVRENSSDTVLFSTAPPSQNVNNGAVRPRPGVVLPRGVQRRR</sequence>
<evidence type="ECO:0000313" key="3">
    <source>
        <dbReference type="EMBL" id="QDT15845.1"/>
    </source>
</evidence>
<dbReference type="EMBL" id="CP036265">
    <property type="protein sequence ID" value="QDT15845.1"/>
    <property type="molecule type" value="Genomic_DNA"/>
</dbReference>
<accession>A0A517P902</accession>
<reference evidence="3 4" key="1">
    <citation type="submission" date="2019-02" db="EMBL/GenBank/DDBJ databases">
        <title>Deep-cultivation of Planctomycetes and their phenomic and genomic characterization uncovers novel biology.</title>
        <authorList>
            <person name="Wiegand S."/>
            <person name="Jogler M."/>
            <person name="Boedeker C."/>
            <person name="Pinto D."/>
            <person name="Vollmers J."/>
            <person name="Rivas-Marin E."/>
            <person name="Kohn T."/>
            <person name="Peeters S.H."/>
            <person name="Heuer A."/>
            <person name="Rast P."/>
            <person name="Oberbeckmann S."/>
            <person name="Bunk B."/>
            <person name="Jeske O."/>
            <person name="Meyerdierks A."/>
            <person name="Storesund J.E."/>
            <person name="Kallscheuer N."/>
            <person name="Luecker S."/>
            <person name="Lage O.M."/>
            <person name="Pohl T."/>
            <person name="Merkel B.J."/>
            <person name="Hornburger P."/>
            <person name="Mueller R.-W."/>
            <person name="Bruemmer F."/>
            <person name="Labrenz M."/>
            <person name="Spormann A.M."/>
            <person name="Op den Camp H."/>
            <person name="Overmann J."/>
            <person name="Amann R."/>
            <person name="Jetten M.S.M."/>
            <person name="Mascher T."/>
            <person name="Medema M.H."/>
            <person name="Devos D.P."/>
            <person name="Kaster A.-K."/>
            <person name="Ovreas L."/>
            <person name="Rohde M."/>
            <person name="Galperin M.Y."/>
            <person name="Jogler C."/>
        </authorList>
    </citation>
    <scope>NUCLEOTIDE SEQUENCE [LARGE SCALE GENOMIC DNA]</scope>
    <source>
        <strain evidence="3 4">CA12</strain>
    </source>
</reference>
<dbReference type="AlphaFoldDB" id="A0A517P902"/>
<dbReference type="OrthoDB" id="286332at2"/>
<feature type="compositionally biased region" description="Polar residues" evidence="1">
    <location>
        <begin position="240"/>
        <end position="256"/>
    </location>
</feature>
<protein>
    <recommendedName>
        <fullName evidence="5">Secreted protein</fullName>
    </recommendedName>
</protein>
<evidence type="ECO:0000256" key="2">
    <source>
        <dbReference type="SAM" id="SignalP"/>
    </source>
</evidence>
<feature type="region of interest" description="Disordered" evidence="1">
    <location>
        <begin position="178"/>
        <end position="275"/>
    </location>
</feature>
<evidence type="ECO:0008006" key="5">
    <source>
        <dbReference type="Google" id="ProtNLM"/>
    </source>
</evidence>